<protein>
    <submittedName>
        <fullName evidence="2">MerC domain-containing protein</fullName>
    </submittedName>
</protein>
<feature type="transmembrane region" description="Helical" evidence="1">
    <location>
        <begin position="68"/>
        <end position="85"/>
    </location>
</feature>
<keyword evidence="1" id="KW-1133">Transmembrane helix</keyword>
<dbReference type="Proteomes" id="UP000722336">
    <property type="component" value="Unassembled WGS sequence"/>
</dbReference>
<keyword evidence="1" id="KW-0812">Transmembrane</keyword>
<gene>
    <name evidence="2" type="ORF">KCG44_12480</name>
</gene>
<proteinExistence type="predicted"/>
<evidence type="ECO:0000256" key="1">
    <source>
        <dbReference type="SAM" id="Phobius"/>
    </source>
</evidence>
<feature type="transmembrane region" description="Helical" evidence="1">
    <location>
        <begin position="43"/>
        <end position="61"/>
    </location>
</feature>
<keyword evidence="1" id="KW-0472">Membrane</keyword>
<dbReference type="EMBL" id="JAGSPA010000004">
    <property type="protein sequence ID" value="MBV7257600.1"/>
    <property type="molecule type" value="Genomic_DNA"/>
</dbReference>
<dbReference type="InterPro" id="IPR004891">
    <property type="entry name" value="Mercury-R_MerC"/>
</dbReference>
<sequence length="128" mass="13166">MFAIGAADRAAVVTSGLCVVHCLAAPLASAALPAFGAALGSEAVHIILATVAIGLAVAVMLRARDARRVSFVVPAMLGCLFLFGGLNAESLAQDETVLTVIGGLFLAAAHIYRLFNHQHEQGNQGEID</sequence>
<name>A0ABS6SGQ3_9SPHN</name>
<reference evidence="2 3" key="1">
    <citation type="submission" date="2021-04" db="EMBL/GenBank/DDBJ databases">
        <authorList>
            <person name="Pira H."/>
            <person name="Risdian C."/>
            <person name="Wink J."/>
        </authorList>
    </citation>
    <scope>NUCLEOTIDE SEQUENCE [LARGE SCALE GENOMIC DNA]</scope>
    <source>
        <strain evidence="2 3">WHA3</strain>
    </source>
</reference>
<comment type="caution">
    <text evidence="2">The sequence shown here is derived from an EMBL/GenBank/DDBJ whole genome shotgun (WGS) entry which is preliminary data.</text>
</comment>
<organism evidence="2 3">
    <name type="scientific">Pacificimonas pallii</name>
    <dbReference type="NCBI Taxonomy" id="2827236"/>
    <lineage>
        <taxon>Bacteria</taxon>
        <taxon>Pseudomonadati</taxon>
        <taxon>Pseudomonadota</taxon>
        <taxon>Alphaproteobacteria</taxon>
        <taxon>Sphingomonadales</taxon>
        <taxon>Sphingosinicellaceae</taxon>
        <taxon>Pacificimonas</taxon>
    </lineage>
</organism>
<accession>A0ABS6SGQ3</accession>
<feature type="transmembrane region" description="Helical" evidence="1">
    <location>
        <begin position="97"/>
        <end position="115"/>
    </location>
</feature>
<evidence type="ECO:0000313" key="2">
    <source>
        <dbReference type="EMBL" id="MBV7257600.1"/>
    </source>
</evidence>
<evidence type="ECO:0000313" key="3">
    <source>
        <dbReference type="Proteomes" id="UP000722336"/>
    </source>
</evidence>
<keyword evidence="3" id="KW-1185">Reference proteome</keyword>
<dbReference type="Pfam" id="PF03203">
    <property type="entry name" value="MerC"/>
    <property type="match status" value="1"/>
</dbReference>
<dbReference type="RefSeq" id="WP_218446441.1">
    <property type="nucleotide sequence ID" value="NZ_JAGSPA010000004.1"/>
</dbReference>